<accession>A0A6A6NNK1</accession>
<name>A0A6A6NNK1_9PEZI</name>
<dbReference type="OrthoDB" id="274752at2759"/>
<dbReference type="EMBL" id="MU001698">
    <property type="protein sequence ID" value="KAF2453291.1"/>
    <property type="molecule type" value="Genomic_DNA"/>
</dbReference>
<evidence type="ECO:0000313" key="3">
    <source>
        <dbReference type="Proteomes" id="UP000799766"/>
    </source>
</evidence>
<sequence length="135" mass="14645">MLSHAIRASRSNSAAAVARVAARRVGVTSRRSLFVPSAVRQADLVQDMYLRELKNYKPPPVKPGDAEAHVHKFSPPKPPPSPEEADMAAELGAYEKQAVELEGQADQGKGGEEGAAPVEDWLEEPAEEEEEEGHH</sequence>
<evidence type="ECO:0000256" key="1">
    <source>
        <dbReference type="SAM" id="MobiDB-lite"/>
    </source>
</evidence>
<evidence type="ECO:0000313" key="2">
    <source>
        <dbReference type="EMBL" id="KAF2453291.1"/>
    </source>
</evidence>
<protein>
    <submittedName>
        <fullName evidence="2">ATP synthase complex subunit H-domain-containing protein</fullName>
    </submittedName>
</protein>
<dbReference type="PANTHER" id="PTHR28207:SF1">
    <property type="entry name" value="ATP SYNTHASE SUBUNIT H, MITOCHONDRIAL"/>
    <property type="match status" value="1"/>
</dbReference>
<dbReference type="Pfam" id="PF10775">
    <property type="entry name" value="ATP_sub_h"/>
    <property type="match status" value="1"/>
</dbReference>
<dbReference type="Proteomes" id="UP000799766">
    <property type="component" value="Unassembled WGS sequence"/>
</dbReference>
<dbReference type="InterPro" id="IPR019711">
    <property type="entry name" value="ATP_synth_F0_suH"/>
</dbReference>
<organism evidence="2 3">
    <name type="scientific">Lineolata rhizophorae</name>
    <dbReference type="NCBI Taxonomy" id="578093"/>
    <lineage>
        <taxon>Eukaryota</taxon>
        <taxon>Fungi</taxon>
        <taxon>Dikarya</taxon>
        <taxon>Ascomycota</taxon>
        <taxon>Pezizomycotina</taxon>
        <taxon>Dothideomycetes</taxon>
        <taxon>Dothideomycetes incertae sedis</taxon>
        <taxon>Lineolatales</taxon>
        <taxon>Lineolataceae</taxon>
        <taxon>Lineolata</taxon>
    </lineage>
</organism>
<dbReference type="PANTHER" id="PTHR28207">
    <property type="entry name" value="ATP SYNTHASE SUBUNIT H, MITOCHONDRIAL"/>
    <property type="match status" value="1"/>
</dbReference>
<dbReference type="AlphaFoldDB" id="A0A6A6NNK1"/>
<keyword evidence="3" id="KW-1185">Reference proteome</keyword>
<gene>
    <name evidence="2" type="ORF">BDY21DRAFT_356259</name>
</gene>
<proteinExistence type="predicted"/>
<dbReference type="GO" id="GO:0046933">
    <property type="term" value="F:proton-transporting ATP synthase activity, rotational mechanism"/>
    <property type="evidence" value="ECO:0007669"/>
    <property type="project" value="TreeGrafter"/>
</dbReference>
<feature type="region of interest" description="Disordered" evidence="1">
    <location>
        <begin position="56"/>
        <end position="135"/>
    </location>
</feature>
<feature type="compositionally biased region" description="Acidic residues" evidence="1">
    <location>
        <begin position="120"/>
        <end position="135"/>
    </location>
</feature>
<reference evidence="2" key="1">
    <citation type="journal article" date="2020" name="Stud. Mycol.">
        <title>101 Dothideomycetes genomes: a test case for predicting lifestyles and emergence of pathogens.</title>
        <authorList>
            <person name="Haridas S."/>
            <person name="Albert R."/>
            <person name="Binder M."/>
            <person name="Bloem J."/>
            <person name="Labutti K."/>
            <person name="Salamov A."/>
            <person name="Andreopoulos B."/>
            <person name="Baker S."/>
            <person name="Barry K."/>
            <person name="Bills G."/>
            <person name="Bluhm B."/>
            <person name="Cannon C."/>
            <person name="Castanera R."/>
            <person name="Culley D."/>
            <person name="Daum C."/>
            <person name="Ezra D."/>
            <person name="Gonzalez J."/>
            <person name="Henrissat B."/>
            <person name="Kuo A."/>
            <person name="Liang C."/>
            <person name="Lipzen A."/>
            <person name="Lutzoni F."/>
            <person name="Magnuson J."/>
            <person name="Mondo S."/>
            <person name="Nolan M."/>
            <person name="Ohm R."/>
            <person name="Pangilinan J."/>
            <person name="Park H.-J."/>
            <person name="Ramirez L."/>
            <person name="Alfaro M."/>
            <person name="Sun H."/>
            <person name="Tritt A."/>
            <person name="Yoshinaga Y."/>
            <person name="Zwiers L.-H."/>
            <person name="Turgeon B."/>
            <person name="Goodwin S."/>
            <person name="Spatafora J."/>
            <person name="Crous P."/>
            <person name="Grigoriev I."/>
        </authorList>
    </citation>
    <scope>NUCLEOTIDE SEQUENCE</scope>
    <source>
        <strain evidence="2">ATCC 16933</strain>
    </source>
</reference>